<dbReference type="RefSeq" id="WP_184302681.1">
    <property type="nucleotide sequence ID" value="NZ_JACHXU010000003.1"/>
</dbReference>
<dbReference type="EMBL" id="JACHXU010000003">
    <property type="protein sequence ID" value="MBB3205301.1"/>
    <property type="molecule type" value="Genomic_DNA"/>
</dbReference>
<dbReference type="PANTHER" id="PTHR43334:SF1">
    <property type="entry name" value="3-HYDROXYPROPIONATE--COA LIGASE [ADP-FORMING]"/>
    <property type="match status" value="1"/>
</dbReference>
<dbReference type="Pfam" id="PF13607">
    <property type="entry name" value="Succ_CoA_lig"/>
    <property type="match status" value="1"/>
</dbReference>
<dbReference type="Gene3D" id="3.40.50.720">
    <property type="entry name" value="NAD(P)-binding Rossmann-like Domain"/>
    <property type="match status" value="1"/>
</dbReference>
<dbReference type="SUPFAM" id="SSF51735">
    <property type="entry name" value="NAD(P)-binding Rossmann-fold domains"/>
    <property type="match status" value="1"/>
</dbReference>
<dbReference type="Gene3D" id="3.30.1490.20">
    <property type="entry name" value="ATP-grasp fold, A domain"/>
    <property type="match status" value="1"/>
</dbReference>
<proteinExistence type="inferred from homology"/>
<dbReference type="Proteomes" id="UP000536179">
    <property type="component" value="Unassembled WGS sequence"/>
</dbReference>
<evidence type="ECO:0000256" key="2">
    <source>
        <dbReference type="ARBA" id="ARBA00022741"/>
    </source>
</evidence>
<keyword evidence="1" id="KW-0436">Ligase</keyword>
<keyword evidence="9" id="KW-1185">Reference proteome</keyword>
<dbReference type="SMART" id="SM00881">
    <property type="entry name" value="CoA_binding"/>
    <property type="match status" value="1"/>
</dbReference>
<dbReference type="InterPro" id="IPR016102">
    <property type="entry name" value="Succinyl-CoA_synth-like"/>
</dbReference>
<organism evidence="8 9">
    <name type="scientific">Aporhodopirellula rubra</name>
    <dbReference type="NCBI Taxonomy" id="980271"/>
    <lineage>
        <taxon>Bacteria</taxon>
        <taxon>Pseudomonadati</taxon>
        <taxon>Planctomycetota</taxon>
        <taxon>Planctomycetia</taxon>
        <taxon>Pirellulales</taxon>
        <taxon>Pirellulaceae</taxon>
        <taxon>Aporhodopirellula</taxon>
    </lineage>
</organism>
<feature type="domain" description="N-acetyltransferase" evidence="7">
    <location>
        <begin position="777"/>
        <end position="930"/>
    </location>
</feature>
<dbReference type="GO" id="GO:0016874">
    <property type="term" value="F:ligase activity"/>
    <property type="evidence" value="ECO:0007669"/>
    <property type="project" value="UniProtKB-KW"/>
</dbReference>
<keyword evidence="8" id="KW-0808">Transferase</keyword>
<dbReference type="PANTHER" id="PTHR43334">
    <property type="entry name" value="ACETATE--COA LIGASE [ADP-FORMING]"/>
    <property type="match status" value="1"/>
</dbReference>
<dbReference type="InterPro" id="IPR016181">
    <property type="entry name" value="Acyl_CoA_acyltransferase"/>
</dbReference>
<dbReference type="InterPro" id="IPR011761">
    <property type="entry name" value="ATP-grasp"/>
</dbReference>
<dbReference type="InterPro" id="IPR032875">
    <property type="entry name" value="Succ_CoA_lig_flav_dom"/>
</dbReference>
<dbReference type="InterPro" id="IPR000182">
    <property type="entry name" value="GNAT_dom"/>
</dbReference>
<dbReference type="PROSITE" id="PS51186">
    <property type="entry name" value="GNAT"/>
    <property type="match status" value="1"/>
</dbReference>
<keyword evidence="2 5" id="KW-0547">Nucleotide-binding</keyword>
<dbReference type="Pfam" id="PF13380">
    <property type="entry name" value="CoA_binding_2"/>
    <property type="match status" value="1"/>
</dbReference>
<gene>
    <name evidence="8" type="ORF">FHS27_001101</name>
</gene>
<sequence>MPTRNLRRLITPNRVVVIGASQRVGSVGNTVVRNLQRAGYGGEIIAVNRHYDNVEGVRCVGSIEEVTGAIDLAVICTPAESTPDLVYQCGHADVRGVVILAAGFRETGATGRELELKLLAVAKRFPNMRIIGPNSLGIISTHAGLNASFADTSPRRGRIALLTQSGALGTAILDWAEKEGIGFSHFVSLGNLIDVTIADLIDFLAEDPYTDSIVMYIESITDARSFMSAARAFAKQKPIIAYKSGRFATTAQAAALHTGAMVGVDSVYDAAFARAGIVRVEEFDDLIHCAELLAHHKPPRGSRLAVVSNAGSAGVMAADAVLQKKCMLAQFSSQTKEELIAAQRQSDSLDHSFASVDANNTAEPANAVRPSISASNTNGLSNPVDLFGDATPMRYAEAITTVLRDDNVDAAIVVLTPQALTDPTAIADALIEAAKKITKPILAVWMGGQRVQEGSARLARAGIPVYDTPGKAVRAFSYLVRYSRNREVLQETPRTMPIEFHRDRAALRESFASLMLSDSELLSESNSKALLEAYGISTTRPIVASRVDEAIRYAEQVGFPVAVKVYSPDIVHKTEVGGVILNVTDATGVQRAFEAIRERCHTIRPDAEFRGVTVQPMVVDPNGRELLIGARRDPVFGAVMLVGAGGVDAELLQDRSLELPPLNERLARRMLERLQCWPMLGEYRGKPAVDMDQLISVLLRFSYLLADHPEIVELDVNPLLVTPQQTIALDANIVIDLETPISNEATRSRTAEFPHLAIRPYPDEYVRRVRLADGTQFVLRPIAPEDEPNWRAMLATCSEESIRLRFRYLLQCSNHDLAARFCFTDYERELAIIAETHHNGKTEIAGVGRLVTDSDHDKAEFAVLVADPWQERGLGSLLTDECLSICDGWGISTVTAEVDPRNHRMLQMFSHRGFTRDSSDEDDIIVSKKL</sequence>
<dbReference type="GO" id="GO:0005524">
    <property type="term" value="F:ATP binding"/>
    <property type="evidence" value="ECO:0007669"/>
    <property type="project" value="UniProtKB-UniRule"/>
</dbReference>
<dbReference type="Gene3D" id="3.30.470.20">
    <property type="entry name" value="ATP-grasp fold, B domain"/>
    <property type="match status" value="1"/>
</dbReference>
<dbReference type="Gene3D" id="3.40.630.30">
    <property type="match status" value="1"/>
</dbReference>
<evidence type="ECO:0000256" key="3">
    <source>
        <dbReference type="ARBA" id="ARBA00022840"/>
    </source>
</evidence>
<evidence type="ECO:0000313" key="9">
    <source>
        <dbReference type="Proteomes" id="UP000536179"/>
    </source>
</evidence>
<dbReference type="SUPFAM" id="SSF52210">
    <property type="entry name" value="Succinyl-CoA synthetase domains"/>
    <property type="match status" value="2"/>
</dbReference>
<dbReference type="InterPro" id="IPR051538">
    <property type="entry name" value="Acyl-CoA_Synth/Transferase"/>
</dbReference>
<dbReference type="SUPFAM" id="SSF56059">
    <property type="entry name" value="Glutathione synthetase ATP-binding domain-like"/>
    <property type="match status" value="1"/>
</dbReference>
<dbReference type="Pfam" id="PF13549">
    <property type="entry name" value="ATP-grasp_5"/>
    <property type="match status" value="1"/>
</dbReference>
<dbReference type="GO" id="GO:0046872">
    <property type="term" value="F:metal ion binding"/>
    <property type="evidence" value="ECO:0007669"/>
    <property type="project" value="InterPro"/>
</dbReference>
<evidence type="ECO:0000313" key="8">
    <source>
        <dbReference type="EMBL" id="MBB3205301.1"/>
    </source>
</evidence>
<feature type="domain" description="ATP-grasp" evidence="6">
    <location>
        <begin position="528"/>
        <end position="564"/>
    </location>
</feature>
<evidence type="ECO:0000259" key="7">
    <source>
        <dbReference type="PROSITE" id="PS51186"/>
    </source>
</evidence>
<reference evidence="8 9" key="1">
    <citation type="submission" date="2020-08" db="EMBL/GenBank/DDBJ databases">
        <title>Genomic Encyclopedia of Type Strains, Phase III (KMG-III): the genomes of soil and plant-associated and newly described type strains.</title>
        <authorList>
            <person name="Whitman W."/>
        </authorList>
    </citation>
    <scope>NUCLEOTIDE SEQUENCE [LARGE SCALE GENOMIC DNA]</scope>
    <source>
        <strain evidence="8 9">CECT 8075</strain>
    </source>
</reference>
<evidence type="ECO:0000256" key="1">
    <source>
        <dbReference type="ARBA" id="ARBA00022598"/>
    </source>
</evidence>
<evidence type="ECO:0000256" key="4">
    <source>
        <dbReference type="ARBA" id="ARBA00060888"/>
    </source>
</evidence>
<dbReference type="Pfam" id="PF00583">
    <property type="entry name" value="Acetyltransf_1"/>
    <property type="match status" value="1"/>
</dbReference>
<dbReference type="GO" id="GO:0016747">
    <property type="term" value="F:acyltransferase activity, transferring groups other than amino-acyl groups"/>
    <property type="evidence" value="ECO:0007669"/>
    <property type="project" value="InterPro"/>
</dbReference>
<accession>A0A7W5DVK4</accession>
<dbReference type="AlphaFoldDB" id="A0A7W5DVK4"/>
<dbReference type="Gene3D" id="3.40.50.261">
    <property type="entry name" value="Succinyl-CoA synthetase domains"/>
    <property type="match status" value="2"/>
</dbReference>
<evidence type="ECO:0000259" key="6">
    <source>
        <dbReference type="PROSITE" id="PS50975"/>
    </source>
</evidence>
<dbReference type="SUPFAM" id="SSF55729">
    <property type="entry name" value="Acyl-CoA N-acyltransferases (Nat)"/>
    <property type="match status" value="1"/>
</dbReference>
<dbReference type="InterPro" id="IPR013815">
    <property type="entry name" value="ATP_grasp_subdomain_1"/>
</dbReference>
<dbReference type="FunFam" id="3.30.1490.20:FF:000020">
    <property type="entry name" value="Protein lysine acetyltransferase"/>
    <property type="match status" value="1"/>
</dbReference>
<dbReference type="InterPro" id="IPR003781">
    <property type="entry name" value="CoA-bd"/>
</dbReference>
<dbReference type="PROSITE" id="PS50975">
    <property type="entry name" value="ATP_GRASP"/>
    <property type="match status" value="1"/>
</dbReference>
<dbReference type="InterPro" id="IPR036291">
    <property type="entry name" value="NAD(P)-bd_dom_sf"/>
</dbReference>
<evidence type="ECO:0000256" key="5">
    <source>
        <dbReference type="PROSITE-ProRule" id="PRU00409"/>
    </source>
</evidence>
<protein>
    <submittedName>
        <fullName evidence="8">Acetyltransferase</fullName>
    </submittedName>
</protein>
<comment type="similarity">
    <text evidence="4">In the N-terminal section; belongs to the acetate CoA ligase alpha subunit family.</text>
</comment>
<keyword evidence="3 5" id="KW-0067">ATP-binding</keyword>
<comment type="caution">
    <text evidence="8">The sequence shown here is derived from an EMBL/GenBank/DDBJ whole genome shotgun (WGS) entry which is preliminary data.</text>
</comment>
<name>A0A7W5DVK4_9BACT</name>